<accession>A0A2V1DTS0</accession>
<dbReference type="PANTHER" id="PTHR30006:SF2">
    <property type="entry name" value="ABC TRANSPORTER SUBSTRATE-BINDING PROTEIN"/>
    <property type="match status" value="1"/>
</dbReference>
<dbReference type="STRING" id="97972.A0A2V1DTS0"/>
<dbReference type="AlphaFoldDB" id="A0A2V1DTS0"/>
<evidence type="ECO:0000313" key="3">
    <source>
        <dbReference type="Proteomes" id="UP000244855"/>
    </source>
</evidence>
<sequence length="282" mass="31868">NITVDLSKYHDGNLDQQLANDNVYVDSIILQTLQDFPRWKKQEALLKYAPLNFSKIYPEFRDDAATYMGLEVVAWSIIYNRFSTDSVPLEYTDFLKPEFKDKLVLTYPNDDDAVLFQFNLILQKYGTAWFDALLGQNPRWVRGTATPTTLLAATNSSYSATFTSTIGLNPFGPFNISFPLEGSFVSWPQTGAILRNAPHPEGAKLLHNFMLSNEFINASGGWSVRSDIPAPKGYSKILEQHGTDVTAFGRWMNNRANVERLRFFFESRLGTAQGPSPLEDNL</sequence>
<evidence type="ECO:0000313" key="2">
    <source>
        <dbReference type="EMBL" id="PVI00635.1"/>
    </source>
</evidence>
<keyword evidence="3" id="KW-1185">Reference proteome</keyword>
<evidence type="ECO:0000256" key="1">
    <source>
        <dbReference type="ARBA" id="ARBA00022729"/>
    </source>
</evidence>
<dbReference type="Proteomes" id="UP000244855">
    <property type="component" value="Unassembled WGS sequence"/>
</dbReference>
<feature type="non-terminal residue" evidence="2">
    <location>
        <position position="1"/>
    </location>
</feature>
<dbReference type="OrthoDB" id="124329at2759"/>
<dbReference type="EMBL" id="KZ805370">
    <property type="protein sequence ID" value="PVI00635.1"/>
    <property type="molecule type" value="Genomic_DNA"/>
</dbReference>
<proteinExistence type="predicted"/>
<dbReference type="Pfam" id="PF13343">
    <property type="entry name" value="SBP_bac_6"/>
    <property type="match status" value="1"/>
</dbReference>
<reference evidence="2 3" key="1">
    <citation type="journal article" date="2018" name="Sci. Rep.">
        <title>Comparative genomics provides insights into the lifestyle and reveals functional heterogeneity of dark septate endophytic fungi.</title>
        <authorList>
            <person name="Knapp D.G."/>
            <person name="Nemeth J.B."/>
            <person name="Barry K."/>
            <person name="Hainaut M."/>
            <person name="Henrissat B."/>
            <person name="Johnson J."/>
            <person name="Kuo A."/>
            <person name="Lim J.H.P."/>
            <person name="Lipzen A."/>
            <person name="Nolan M."/>
            <person name="Ohm R.A."/>
            <person name="Tamas L."/>
            <person name="Grigoriev I.V."/>
            <person name="Spatafora J.W."/>
            <person name="Nagy L.G."/>
            <person name="Kovacs G.M."/>
        </authorList>
    </citation>
    <scope>NUCLEOTIDE SEQUENCE [LARGE SCALE GENOMIC DNA]</scope>
    <source>
        <strain evidence="2 3">DSE2036</strain>
    </source>
</reference>
<dbReference type="Gene3D" id="3.40.190.10">
    <property type="entry name" value="Periplasmic binding protein-like II"/>
    <property type="match status" value="2"/>
</dbReference>
<dbReference type="SUPFAM" id="SSF53850">
    <property type="entry name" value="Periplasmic binding protein-like II"/>
    <property type="match status" value="1"/>
</dbReference>
<protein>
    <submittedName>
        <fullName evidence="2">Periplasmic binding protein-like II</fullName>
    </submittedName>
</protein>
<dbReference type="PANTHER" id="PTHR30006">
    <property type="entry name" value="THIAMINE-BINDING PERIPLASMIC PROTEIN-RELATED"/>
    <property type="match status" value="1"/>
</dbReference>
<name>A0A2V1DTS0_9PLEO</name>
<organism evidence="2 3">
    <name type="scientific">Periconia macrospinosa</name>
    <dbReference type="NCBI Taxonomy" id="97972"/>
    <lineage>
        <taxon>Eukaryota</taxon>
        <taxon>Fungi</taxon>
        <taxon>Dikarya</taxon>
        <taxon>Ascomycota</taxon>
        <taxon>Pezizomycotina</taxon>
        <taxon>Dothideomycetes</taxon>
        <taxon>Pleosporomycetidae</taxon>
        <taxon>Pleosporales</taxon>
        <taxon>Massarineae</taxon>
        <taxon>Periconiaceae</taxon>
        <taxon>Periconia</taxon>
    </lineage>
</organism>
<keyword evidence="1" id="KW-0732">Signal</keyword>
<gene>
    <name evidence="2" type="ORF">DM02DRAFT_526575</name>
</gene>